<feature type="transmembrane region" description="Helical" evidence="1">
    <location>
        <begin position="51"/>
        <end position="84"/>
    </location>
</feature>
<protein>
    <submittedName>
        <fullName evidence="2">ABC transporter permease</fullName>
    </submittedName>
</protein>
<keyword evidence="3" id="KW-1185">Reference proteome</keyword>
<evidence type="ECO:0000313" key="3">
    <source>
        <dbReference type="Proteomes" id="UP000196594"/>
    </source>
</evidence>
<sequence length="117" mass="12750">MKKFFLYSAAFITAIIALCLLAPVAGLLISGALLAAGLHYYTESKSTFGKVMSLVVALAGLVSALSNIPGFIGLAAIGVLFYLYKARKNEKIEFLPGKKEEEDPFTNFEREWANLNK</sequence>
<reference evidence="2 3" key="1">
    <citation type="journal article" date="2017" name="Int. J. Syst. Evol. Microbiol.">
        <title>Solibacillus kalamii sp. nov., isolated from a high-efficiency particulate arrestance filter system used in the International Space Station.</title>
        <authorList>
            <person name="Checinska Sielaff A."/>
            <person name="Kumar R.M."/>
            <person name="Pal D."/>
            <person name="Mayilraj S."/>
            <person name="Venkateswaran K."/>
        </authorList>
    </citation>
    <scope>NUCLEOTIDE SEQUENCE [LARGE SCALE GENOMIC DNA]</scope>
    <source>
        <strain evidence="2 3">ISSFR-015</strain>
    </source>
</reference>
<name>A0ABX3ZFA2_9BACL</name>
<dbReference type="EMBL" id="NHNT01000012">
    <property type="protein sequence ID" value="OUZ37960.1"/>
    <property type="molecule type" value="Genomic_DNA"/>
</dbReference>
<dbReference type="Proteomes" id="UP000196594">
    <property type="component" value="Unassembled WGS sequence"/>
</dbReference>
<keyword evidence="1" id="KW-1133">Transmembrane helix</keyword>
<comment type="caution">
    <text evidence="2">The sequence shown here is derived from an EMBL/GenBank/DDBJ whole genome shotgun (WGS) entry which is preliminary data.</text>
</comment>
<keyword evidence="1" id="KW-0812">Transmembrane</keyword>
<evidence type="ECO:0000313" key="2">
    <source>
        <dbReference type="EMBL" id="OUZ37960.1"/>
    </source>
</evidence>
<accession>A0ABX3ZFA2</accession>
<evidence type="ECO:0000256" key="1">
    <source>
        <dbReference type="SAM" id="Phobius"/>
    </source>
</evidence>
<gene>
    <name evidence="2" type="ORF">CBM15_15910</name>
</gene>
<proteinExistence type="predicted"/>
<keyword evidence="1" id="KW-0472">Membrane</keyword>
<organism evidence="2 3">
    <name type="scientific">Solibacillus kalamii</name>
    <dbReference type="NCBI Taxonomy" id="1748298"/>
    <lineage>
        <taxon>Bacteria</taxon>
        <taxon>Bacillati</taxon>
        <taxon>Bacillota</taxon>
        <taxon>Bacilli</taxon>
        <taxon>Bacillales</taxon>
        <taxon>Caryophanaceae</taxon>
        <taxon>Solibacillus</taxon>
    </lineage>
</organism>
<dbReference type="RefSeq" id="WP_008408060.1">
    <property type="nucleotide sequence ID" value="NZ_JAFBEY010000009.1"/>
</dbReference>